<proteinExistence type="predicted"/>
<gene>
    <name evidence="2" type="ORF">GCM10011378_38530</name>
</gene>
<keyword evidence="1" id="KW-1133">Transmembrane helix</keyword>
<reference evidence="3" key="1">
    <citation type="journal article" date="2019" name="Int. J. Syst. Evol. Microbiol.">
        <title>The Global Catalogue of Microorganisms (GCM) 10K type strain sequencing project: providing services to taxonomists for standard genome sequencing and annotation.</title>
        <authorList>
            <consortium name="The Broad Institute Genomics Platform"/>
            <consortium name="The Broad Institute Genome Sequencing Center for Infectious Disease"/>
            <person name="Wu L."/>
            <person name="Ma J."/>
        </authorList>
    </citation>
    <scope>NUCLEOTIDE SEQUENCE [LARGE SCALE GENOMIC DNA]</scope>
    <source>
        <strain evidence="3">CGMCC 1.12990</strain>
    </source>
</reference>
<accession>A0ABQ1X6Y4</accession>
<dbReference type="EMBL" id="BMGS01000013">
    <property type="protein sequence ID" value="GGG58761.1"/>
    <property type="molecule type" value="Genomic_DNA"/>
</dbReference>
<name>A0ABQ1X6Y4_9BACT</name>
<evidence type="ECO:0000313" key="2">
    <source>
        <dbReference type="EMBL" id="GGG58761.1"/>
    </source>
</evidence>
<dbReference type="Pfam" id="PF25589">
    <property type="entry name" value="DUF7935"/>
    <property type="match status" value="1"/>
</dbReference>
<dbReference type="InterPro" id="IPR057695">
    <property type="entry name" value="DUF7935"/>
</dbReference>
<dbReference type="Proteomes" id="UP000601361">
    <property type="component" value="Unassembled WGS sequence"/>
</dbReference>
<evidence type="ECO:0000256" key="1">
    <source>
        <dbReference type="SAM" id="Phobius"/>
    </source>
</evidence>
<keyword evidence="1" id="KW-0812">Transmembrane</keyword>
<evidence type="ECO:0000313" key="3">
    <source>
        <dbReference type="Proteomes" id="UP000601361"/>
    </source>
</evidence>
<feature type="transmembrane region" description="Helical" evidence="1">
    <location>
        <begin position="25"/>
        <end position="48"/>
    </location>
</feature>
<protein>
    <submittedName>
        <fullName evidence="2">Uncharacterized protein</fullName>
    </submittedName>
</protein>
<sequence>MCLRYGRALPTYFLLPNLLFMDTSAYFFDLLKIILPALIVAGAIYFLFQQFLEKEQQRRLIEMRLEASKTTLPLRLQALERVTMLLERITPNNLLVRVSSAGLSAADYHRLLLQEVRAEVEHNLSQQLYMQPETWAAVKQAQETVVNLISTQFRALPNPQEARGPELARRILESLMTDQPDPTAGALLAVKREAVAMF</sequence>
<keyword evidence="1" id="KW-0472">Membrane</keyword>
<keyword evidence="3" id="KW-1185">Reference proteome</keyword>
<comment type="caution">
    <text evidence="2">The sequence shown here is derived from an EMBL/GenBank/DDBJ whole genome shotgun (WGS) entry which is preliminary data.</text>
</comment>
<organism evidence="2 3">
    <name type="scientific">Hymenobacter glacieicola</name>
    <dbReference type="NCBI Taxonomy" id="1562124"/>
    <lineage>
        <taxon>Bacteria</taxon>
        <taxon>Pseudomonadati</taxon>
        <taxon>Bacteroidota</taxon>
        <taxon>Cytophagia</taxon>
        <taxon>Cytophagales</taxon>
        <taxon>Hymenobacteraceae</taxon>
        <taxon>Hymenobacter</taxon>
    </lineage>
</organism>